<evidence type="ECO:0000313" key="2">
    <source>
        <dbReference type="Proteomes" id="UP000460257"/>
    </source>
</evidence>
<protein>
    <submittedName>
        <fullName evidence="1">Aspartate/glutamate racemase family protein</fullName>
    </submittedName>
</protein>
<reference evidence="1" key="1">
    <citation type="journal article" date="2020" name="Appl. Environ. Microbiol.">
        <title>Medium-Chain Fatty Acid Synthesis by 'Candidatus Weimeria bifida' gen. nov., sp. nov., and 'Candidatus Pseudoramibacter fermentans' sp. nov.</title>
        <authorList>
            <person name="Scarborough M.J."/>
            <person name="Myers K.S."/>
            <person name="Donohue T.J."/>
            <person name="Noguera D.R."/>
        </authorList>
    </citation>
    <scope>NUCLEOTIDE SEQUENCE</scope>
    <source>
        <strain evidence="1">LCO1.1</strain>
    </source>
</reference>
<dbReference type="EMBL" id="VOGC01000002">
    <property type="protein sequence ID" value="MQN00991.1"/>
    <property type="molecule type" value="Genomic_DNA"/>
</dbReference>
<keyword evidence="2" id="KW-1185">Reference proteome</keyword>
<proteinExistence type="predicted"/>
<dbReference type="Proteomes" id="UP000460257">
    <property type="component" value="Unassembled WGS sequence"/>
</dbReference>
<gene>
    <name evidence="1" type="ORF">FRC54_03220</name>
</gene>
<sequence length="261" mass="29313">MFENYQYGYMTPETNQTIIQMKPGQNIAGFPIGIIYIDCVSYPMLPGNVVNGYTYPFPVRLMPVEGLKETELFNTEPQVKDMVLKAALKLQSEGCRAVTGACGFFGNYQKFLARSLDIPAAMSSLMQIPWILPILKPDQKIAVLTANKASITPHLLRDVGITEEMESRLVIKDLRHEKEFSAILEDRGYFDNSIVTKEVVGKAKEAVEEYHEIGAVVLECSDMPPYAYAVQSAVQLPVFDFITLIKWMYNSVAQTPYTGFI</sequence>
<name>A0A6N7IXH9_9FIRM</name>
<comment type="caution">
    <text evidence="1">The sequence shown here is derived from an EMBL/GenBank/DDBJ whole genome shotgun (WGS) entry which is preliminary data.</text>
</comment>
<dbReference type="AlphaFoldDB" id="A0A6N7IXH9"/>
<organism evidence="1 2">
    <name type="scientific">Candidatus Weimeria bifida</name>
    <dbReference type="NCBI Taxonomy" id="2599074"/>
    <lineage>
        <taxon>Bacteria</taxon>
        <taxon>Bacillati</taxon>
        <taxon>Bacillota</taxon>
        <taxon>Clostridia</taxon>
        <taxon>Lachnospirales</taxon>
        <taxon>Lachnospiraceae</taxon>
        <taxon>Candidatus Weimeria</taxon>
    </lineage>
</organism>
<accession>A0A6N7IXH9</accession>
<evidence type="ECO:0000313" key="1">
    <source>
        <dbReference type="EMBL" id="MQN00991.1"/>
    </source>
</evidence>
<dbReference type="NCBIfam" id="NF005679">
    <property type="entry name" value="PRK07475.1"/>
    <property type="match status" value="1"/>
</dbReference>